<dbReference type="OrthoDB" id="6430772at2"/>
<dbReference type="AlphaFoldDB" id="E1R502"/>
<dbReference type="SUPFAM" id="SSF46689">
    <property type="entry name" value="Homeodomain-like"/>
    <property type="match status" value="1"/>
</dbReference>
<dbReference type="PANTHER" id="PTHR43479">
    <property type="entry name" value="ACREF/ENVCD OPERON REPRESSOR-RELATED"/>
    <property type="match status" value="1"/>
</dbReference>
<feature type="DNA-binding region" description="H-T-H motif" evidence="2">
    <location>
        <begin position="34"/>
        <end position="53"/>
    </location>
</feature>
<dbReference type="PRINTS" id="PR00455">
    <property type="entry name" value="HTHTETR"/>
</dbReference>
<evidence type="ECO:0000259" key="3">
    <source>
        <dbReference type="PROSITE" id="PS50977"/>
    </source>
</evidence>
<dbReference type="InterPro" id="IPR009057">
    <property type="entry name" value="Homeodomain-like_sf"/>
</dbReference>
<evidence type="ECO:0000256" key="1">
    <source>
        <dbReference type="ARBA" id="ARBA00023125"/>
    </source>
</evidence>
<dbReference type="STRING" id="573413.Spirs_1410"/>
<keyword evidence="5" id="KW-1185">Reference proteome</keyword>
<name>E1R502_SEDSS</name>
<evidence type="ECO:0000256" key="2">
    <source>
        <dbReference type="PROSITE-ProRule" id="PRU00335"/>
    </source>
</evidence>
<organism evidence="4 5">
    <name type="scientific">Sediminispirochaeta smaragdinae (strain DSM 11293 / JCM 15392 / SEBR 4228)</name>
    <name type="common">Spirochaeta smaragdinae</name>
    <dbReference type="NCBI Taxonomy" id="573413"/>
    <lineage>
        <taxon>Bacteria</taxon>
        <taxon>Pseudomonadati</taxon>
        <taxon>Spirochaetota</taxon>
        <taxon>Spirochaetia</taxon>
        <taxon>Spirochaetales</taxon>
        <taxon>Spirochaetaceae</taxon>
        <taxon>Sediminispirochaeta</taxon>
    </lineage>
</organism>
<dbReference type="eggNOG" id="COG1309">
    <property type="taxonomic scope" value="Bacteria"/>
</dbReference>
<keyword evidence="1 2" id="KW-0238">DNA-binding</keyword>
<dbReference type="Pfam" id="PF00440">
    <property type="entry name" value="TetR_N"/>
    <property type="match status" value="1"/>
</dbReference>
<dbReference type="RefSeq" id="WP_013254001.1">
    <property type="nucleotide sequence ID" value="NC_014364.1"/>
</dbReference>
<dbReference type="HOGENOM" id="CLU_069356_15_11_12"/>
<dbReference type="EMBL" id="CP002116">
    <property type="protein sequence ID" value="ADK80537.1"/>
    <property type="molecule type" value="Genomic_DNA"/>
</dbReference>
<dbReference type="GO" id="GO:0003677">
    <property type="term" value="F:DNA binding"/>
    <property type="evidence" value="ECO:0007669"/>
    <property type="project" value="UniProtKB-UniRule"/>
</dbReference>
<reference evidence="4 5" key="1">
    <citation type="journal article" date="2010" name="Stand. Genomic Sci.">
        <title>Complete genome sequence of Spirochaeta smaragdinae type strain (SEBR 4228).</title>
        <authorList>
            <person name="Mavromatis K."/>
            <person name="Yasawong M."/>
            <person name="Chertkov O."/>
            <person name="Lapidus A."/>
            <person name="Lucas S."/>
            <person name="Nolan M."/>
            <person name="Del Rio T.G."/>
            <person name="Tice H."/>
            <person name="Cheng J.F."/>
            <person name="Pitluck S."/>
            <person name="Liolios K."/>
            <person name="Ivanova N."/>
            <person name="Tapia R."/>
            <person name="Han C."/>
            <person name="Bruce D."/>
            <person name="Goodwin L."/>
            <person name="Pati A."/>
            <person name="Chen A."/>
            <person name="Palaniappan K."/>
            <person name="Land M."/>
            <person name="Hauser L."/>
            <person name="Chang Y.J."/>
            <person name="Jeffries C.D."/>
            <person name="Detter J.C."/>
            <person name="Rohde M."/>
            <person name="Brambilla E."/>
            <person name="Spring S."/>
            <person name="Goker M."/>
            <person name="Sikorski J."/>
            <person name="Woyke T."/>
            <person name="Bristow J."/>
            <person name="Eisen J.A."/>
            <person name="Markowitz V."/>
            <person name="Hugenholtz P."/>
            <person name="Klenk H.P."/>
            <person name="Kyrpides N.C."/>
        </authorList>
    </citation>
    <scope>NUCLEOTIDE SEQUENCE [LARGE SCALE GENOMIC DNA]</scope>
    <source>
        <strain evidence="5">DSM 11293 / JCM 15392 / SEBR 4228</strain>
    </source>
</reference>
<dbReference type="SUPFAM" id="SSF48498">
    <property type="entry name" value="Tetracyclin repressor-like, C-terminal domain"/>
    <property type="match status" value="1"/>
</dbReference>
<dbReference type="PANTHER" id="PTHR43479:SF11">
    <property type="entry name" value="ACREF_ENVCD OPERON REPRESSOR-RELATED"/>
    <property type="match status" value="1"/>
</dbReference>
<dbReference type="Gene3D" id="1.10.357.10">
    <property type="entry name" value="Tetracycline Repressor, domain 2"/>
    <property type="match status" value="1"/>
</dbReference>
<dbReference type="InterPro" id="IPR001647">
    <property type="entry name" value="HTH_TetR"/>
</dbReference>
<dbReference type="KEGG" id="ssm:Spirs_1410"/>
<dbReference type="PROSITE" id="PS50977">
    <property type="entry name" value="HTH_TETR_2"/>
    <property type="match status" value="1"/>
</dbReference>
<proteinExistence type="predicted"/>
<protein>
    <submittedName>
        <fullName evidence="4">Transcriptional regulator, TetR family</fullName>
    </submittedName>
</protein>
<dbReference type="InterPro" id="IPR050624">
    <property type="entry name" value="HTH-type_Tx_Regulator"/>
</dbReference>
<accession>E1R502</accession>
<dbReference type="InterPro" id="IPR036271">
    <property type="entry name" value="Tet_transcr_reg_TetR-rel_C_sf"/>
</dbReference>
<dbReference type="Proteomes" id="UP000002318">
    <property type="component" value="Chromosome"/>
</dbReference>
<evidence type="ECO:0000313" key="4">
    <source>
        <dbReference type="EMBL" id="ADK80537.1"/>
    </source>
</evidence>
<feature type="domain" description="HTH tetR-type" evidence="3">
    <location>
        <begin position="11"/>
        <end position="71"/>
    </location>
</feature>
<evidence type="ECO:0000313" key="5">
    <source>
        <dbReference type="Proteomes" id="UP000002318"/>
    </source>
</evidence>
<sequence length="192" mass="21774">MRKSKRDYADVDNRSRIIDAATELFIKQGAQDTSLSDIARSLSISKGTLYYYYSSKADLLFDVSESYMTRISNRLLEWAKNLKKPMPADEVVGKVLKELFSAENRGKLHLYLIYESITNNEMLKKRLISAYDQWLVMIKEGLSVLMNDTEKVTEYAELLLIMITGGIVHSTLGFGPQRIDGIMSLIFSGNPA</sequence>
<gene>
    <name evidence="4" type="ordered locus">Spirs_1410</name>
</gene>